<dbReference type="EMBL" id="SUTK01000069">
    <property type="protein sequence ID" value="MBE6502511.1"/>
    <property type="molecule type" value="Genomic_DNA"/>
</dbReference>
<proteinExistence type="predicted"/>
<evidence type="ECO:0000313" key="1">
    <source>
        <dbReference type="EMBL" id="MBE6502511.1"/>
    </source>
</evidence>
<name>A0A8T3V896_9EURY</name>
<dbReference type="RefSeq" id="WP_303723558.1">
    <property type="nucleotide sequence ID" value="NZ_SUTJ01000002.1"/>
</dbReference>
<reference evidence="1" key="1">
    <citation type="submission" date="2019-04" db="EMBL/GenBank/DDBJ databases">
        <title>Evolution of Biomass-Degrading Anaerobic Consortia Revealed by Metagenomics.</title>
        <authorList>
            <person name="Peng X."/>
        </authorList>
    </citation>
    <scope>NUCLEOTIDE SEQUENCE</scope>
    <source>
        <strain evidence="1">SIG18</strain>
    </source>
</reference>
<protein>
    <submittedName>
        <fullName evidence="1">Uncharacterized protein</fullName>
    </submittedName>
</protein>
<gene>
    <name evidence="1" type="ORF">E7Z79_08765</name>
</gene>
<comment type="caution">
    <text evidence="1">The sequence shown here is derived from an EMBL/GenBank/DDBJ whole genome shotgun (WGS) entry which is preliminary data.</text>
</comment>
<dbReference type="AlphaFoldDB" id="A0A8T3V896"/>
<organism evidence="1 2">
    <name type="scientific">Methanobrevibacter thaueri</name>
    <dbReference type="NCBI Taxonomy" id="190975"/>
    <lineage>
        <taxon>Archaea</taxon>
        <taxon>Methanobacteriati</taxon>
        <taxon>Methanobacteriota</taxon>
        <taxon>Methanomada group</taxon>
        <taxon>Methanobacteria</taxon>
        <taxon>Methanobacteriales</taxon>
        <taxon>Methanobacteriaceae</taxon>
        <taxon>Methanobrevibacter</taxon>
    </lineage>
</organism>
<dbReference type="Proteomes" id="UP000783037">
    <property type="component" value="Unassembled WGS sequence"/>
</dbReference>
<evidence type="ECO:0000313" key="2">
    <source>
        <dbReference type="Proteomes" id="UP000783037"/>
    </source>
</evidence>
<accession>A0A8T3V896</accession>
<sequence length="175" mass="19092">MNIRKILVIFLALIMTVSLVSAVNAGLFDFSGNDSGIIDGNIQSSSYDFRVVPSTEVTTGNHEDLAYFDCDIKIELNASEDQLNKLQNAIDENKTIDIAVVPEDTSIISDVSSNNDNISINDLFSELSLENNVLNVHVKNQPANKFNNAVSDSSKGSITSGKLIISEENFEINFS</sequence>